<dbReference type="InterPro" id="IPR050900">
    <property type="entry name" value="Transposase_IS3/IS150/IS904"/>
</dbReference>
<reference evidence="2" key="1">
    <citation type="journal article" date="2015" name="J. Antimicrob. Chemother.">
        <title>A type 2 A/C2 plasmid carrying the aacC4 apramycin resistance gene and the erm(42) erythromycin resistance gene recovered from two Salmonella enterica serovars.</title>
        <authorList>
            <person name="Harmer C.J."/>
            <person name="Holt K.E."/>
            <person name="Hall R.M."/>
        </authorList>
    </citation>
    <scope>NUCLEOTIDE SEQUENCE</scope>
    <source>
        <strain evidence="2">SRC119</strain>
        <plasmid evidence="2">pSRC119-A/C</plasmid>
    </source>
</reference>
<dbReference type="AlphaFoldDB" id="A0A097J093"/>
<dbReference type="PANTHER" id="PTHR46889">
    <property type="entry name" value="TRANSPOSASE INSF FOR INSERTION SEQUENCE IS3B-RELATED"/>
    <property type="match status" value="1"/>
</dbReference>
<dbReference type="InterPro" id="IPR025948">
    <property type="entry name" value="HTH-like_dom"/>
</dbReference>
<dbReference type="InterPro" id="IPR012337">
    <property type="entry name" value="RNaseH-like_sf"/>
</dbReference>
<dbReference type="InterPro" id="IPR036397">
    <property type="entry name" value="RNaseH_sf"/>
</dbReference>
<dbReference type="NCBIfam" id="NF033516">
    <property type="entry name" value="transpos_IS3"/>
    <property type="match status" value="1"/>
</dbReference>
<dbReference type="Pfam" id="PF13333">
    <property type="entry name" value="rve_2"/>
    <property type="match status" value="1"/>
</dbReference>
<dbReference type="PROSITE" id="PS50994">
    <property type="entry name" value="INTEGRASE"/>
    <property type="match status" value="1"/>
</dbReference>
<dbReference type="InterPro" id="IPR048020">
    <property type="entry name" value="Transpos_IS3"/>
</dbReference>
<name>A0A097J093_SALSE</name>
<dbReference type="Gene3D" id="3.30.420.10">
    <property type="entry name" value="Ribonuclease H-like superfamily/Ribonuclease H"/>
    <property type="match status" value="1"/>
</dbReference>
<dbReference type="InterPro" id="IPR001584">
    <property type="entry name" value="Integrase_cat-core"/>
</dbReference>
<dbReference type="Pfam" id="PF00665">
    <property type="entry name" value="rve"/>
    <property type="match status" value="1"/>
</dbReference>
<protein>
    <recommendedName>
        <fullName evidence="1">Integrase catalytic domain-containing protein</fullName>
    </recommendedName>
</protein>
<proteinExistence type="predicted"/>
<geneLocation type="plasmid" evidence="2">
    <name>pSRC119-A/C</name>
</geneLocation>
<feature type="domain" description="Integrase catalytic" evidence="1">
    <location>
        <begin position="77"/>
        <end position="239"/>
    </location>
</feature>
<dbReference type="Pfam" id="PF13276">
    <property type="entry name" value="HTH_21"/>
    <property type="match status" value="1"/>
</dbReference>
<dbReference type="GO" id="GO:0015074">
    <property type="term" value="P:DNA integration"/>
    <property type="evidence" value="ECO:0007669"/>
    <property type="project" value="InterPro"/>
</dbReference>
<dbReference type="PANTHER" id="PTHR46889:SF4">
    <property type="entry name" value="TRANSPOSASE INSO FOR INSERTION SEQUENCE ELEMENT IS911B-RELATED"/>
    <property type="match status" value="1"/>
</dbReference>
<dbReference type="EMBL" id="KM670336">
    <property type="protein sequence ID" value="AIT72608.1"/>
    <property type="molecule type" value="Genomic_DNA"/>
</dbReference>
<accession>A0A097J093</accession>
<dbReference type="SUPFAM" id="SSF53098">
    <property type="entry name" value="Ribonuclease H-like"/>
    <property type="match status" value="1"/>
</dbReference>
<evidence type="ECO:0000313" key="2">
    <source>
        <dbReference type="EMBL" id="AIT72608.1"/>
    </source>
</evidence>
<evidence type="ECO:0000259" key="1">
    <source>
        <dbReference type="PROSITE" id="PS50994"/>
    </source>
</evidence>
<organism evidence="2">
    <name type="scientific">Salmonella senftenberg</name>
    <dbReference type="NCBI Taxonomy" id="28150"/>
    <lineage>
        <taxon>Bacteria</taxon>
        <taxon>Pseudomonadati</taxon>
        <taxon>Pseudomonadota</taxon>
        <taxon>Gammaproteobacteria</taxon>
        <taxon>Enterobacterales</taxon>
        <taxon>Enterobacteriaceae</taxon>
        <taxon>Salmonella</taxon>
    </lineage>
</organism>
<sequence>MLYRTAKQLFKDSRESLGSRELMKKLNQHGFAIGRYKTRSIMQRLNLVVRQRVAYKVTTQRDKRHLAAPNLVSMDFNPERPNQVWAGDITYLKTAQGWMYLSVVMDLYSRRIVGWSISKRMTTDLVLKSLQQAYWLRKHPKGVIFHSDRGSQYTSKKLRKALVRMGIKQSMGDTGACWDNAVVERFFGSLKHDWILKVHHATYEEMVADVTAYMKYYNVKRLHTANGDVSPVEYENYQLKVSTWT</sequence>
<dbReference type="GO" id="GO:0003676">
    <property type="term" value="F:nucleic acid binding"/>
    <property type="evidence" value="ECO:0007669"/>
    <property type="project" value="InterPro"/>
</dbReference>
<keyword evidence="2" id="KW-0614">Plasmid</keyword>